<evidence type="ECO:0000256" key="1">
    <source>
        <dbReference type="SAM" id="SignalP"/>
    </source>
</evidence>
<keyword evidence="1" id="KW-0732">Signal</keyword>
<dbReference type="AlphaFoldDB" id="A0AA50HNU3"/>
<dbReference type="InterPro" id="IPR006311">
    <property type="entry name" value="TAT_signal"/>
</dbReference>
<organism evidence="2 3">
    <name type="scientific">Erwinia pyri</name>
    <dbReference type="NCBI Taxonomy" id="3062598"/>
    <lineage>
        <taxon>Bacteria</taxon>
        <taxon>Pseudomonadati</taxon>
        <taxon>Pseudomonadota</taxon>
        <taxon>Gammaproteobacteria</taxon>
        <taxon>Enterobacterales</taxon>
        <taxon>Erwiniaceae</taxon>
        <taxon>Erwinia</taxon>
    </lineage>
</organism>
<dbReference type="Pfam" id="PF12318">
    <property type="entry name" value="FAD-SLDH"/>
    <property type="match status" value="1"/>
</dbReference>
<dbReference type="RefSeq" id="WP_306212330.1">
    <property type="nucleotide sequence ID" value="NZ_CP132353.1"/>
</dbReference>
<feature type="chain" id="PRO_5041383132" evidence="1">
    <location>
        <begin position="23"/>
        <end position="167"/>
    </location>
</feature>
<protein>
    <submittedName>
        <fullName evidence="2">Sugar dehydrogenase complex small subunit</fullName>
    </submittedName>
</protein>
<gene>
    <name evidence="2" type="ORF">Q3V30_08630</name>
</gene>
<sequence>MKHFTRRRVLKMAGLVALTSAAGTLLPLPRLRAAQPAAQTPALAEFMQVSQQLTQLDDLNSAVGTALFHALTITQKNFTTALTQLSALLTSQPDLLQQERLTFAETQAAEEKLAKVILGGWYNGVVGKGNAALYVTYVNTLASELVKDKLVPQSFSYGKCGSWAQQP</sequence>
<reference evidence="2 3" key="1">
    <citation type="submission" date="2023-07" db="EMBL/GenBank/DDBJ databases">
        <title>Pathogenic bacteria of pear tree diseases.</title>
        <authorList>
            <person name="Zhang Z."/>
            <person name="He L."/>
            <person name="Huang R."/>
        </authorList>
    </citation>
    <scope>NUCLEOTIDE SEQUENCE [LARGE SCALE GENOMIC DNA]</scope>
    <source>
        <strain evidence="2 3">DE2</strain>
    </source>
</reference>
<dbReference type="Proteomes" id="UP001228139">
    <property type="component" value="Chromosome"/>
</dbReference>
<dbReference type="KEGG" id="epi:Q3V30_08630"/>
<dbReference type="InterPro" id="IPR024651">
    <property type="entry name" value="FAD-SLDH_ssu"/>
</dbReference>
<dbReference type="EMBL" id="CP132353">
    <property type="protein sequence ID" value="WLS80526.1"/>
    <property type="molecule type" value="Genomic_DNA"/>
</dbReference>
<evidence type="ECO:0000313" key="2">
    <source>
        <dbReference type="EMBL" id="WLS80526.1"/>
    </source>
</evidence>
<accession>A0AA50HNU3</accession>
<keyword evidence="3" id="KW-1185">Reference proteome</keyword>
<feature type="signal peptide" evidence="1">
    <location>
        <begin position="1"/>
        <end position="22"/>
    </location>
</feature>
<proteinExistence type="predicted"/>
<name>A0AA50HNU3_9GAMM</name>
<dbReference type="PROSITE" id="PS51318">
    <property type="entry name" value="TAT"/>
    <property type="match status" value="1"/>
</dbReference>
<evidence type="ECO:0000313" key="3">
    <source>
        <dbReference type="Proteomes" id="UP001228139"/>
    </source>
</evidence>